<keyword evidence="3" id="KW-0813">Transport</keyword>
<evidence type="ECO:0000256" key="8">
    <source>
        <dbReference type="ARBA" id="ARBA00023136"/>
    </source>
</evidence>
<dbReference type="InterPro" id="IPR001901">
    <property type="entry name" value="Translocase_SecE/Sec61-g"/>
</dbReference>
<name>A0A6V8HPE2_TALPI</name>
<evidence type="ECO:0000256" key="1">
    <source>
        <dbReference type="ARBA" id="ARBA00004370"/>
    </source>
</evidence>
<dbReference type="SUPFAM" id="SSF103456">
    <property type="entry name" value="Preprotein translocase SecE subunit"/>
    <property type="match status" value="1"/>
</dbReference>
<keyword evidence="5" id="KW-0653">Protein transport</keyword>
<protein>
    <submittedName>
        <fullName evidence="10">Protein translocation complex subunit</fullName>
    </submittedName>
</protein>
<dbReference type="GO" id="GO:0006605">
    <property type="term" value="P:protein targeting"/>
    <property type="evidence" value="ECO:0007669"/>
    <property type="project" value="InterPro"/>
</dbReference>
<sequence length="132" mass="14350">MSDTFQELADIPKVRLPAARMLTTSPYKSAYHCSTFADSLVSRTLSAMACNSSIAAPSVSLLRPPPYPTYNIQLRLDSPLDVFWIDGLTTSAADKREFLKISQAVGVGFVIMGAIGYFVKLIHIPVNNVLVG</sequence>
<keyword evidence="4 9" id="KW-0812">Transmembrane</keyword>
<evidence type="ECO:0000313" key="11">
    <source>
        <dbReference type="Proteomes" id="UP000053095"/>
    </source>
</evidence>
<keyword evidence="7" id="KW-0811">Translocation</keyword>
<evidence type="ECO:0000256" key="4">
    <source>
        <dbReference type="ARBA" id="ARBA00022692"/>
    </source>
</evidence>
<reference evidence="11" key="1">
    <citation type="journal article" date="2015" name="Genome Announc.">
        <title>Draft genome sequence of Talaromyces cellulolyticus strain Y-94, a source of lignocellulosic biomass-degrading enzymes.</title>
        <authorList>
            <person name="Fujii T."/>
            <person name="Koike H."/>
            <person name="Sawayama S."/>
            <person name="Yano S."/>
            <person name="Inoue H."/>
        </authorList>
    </citation>
    <scope>NUCLEOTIDE SEQUENCE [LARGE SCALE GENOMIC DNA]</scope>
    <source>
        <strain evidence="11">Y-94</strain>
    </source>
</reference>
<evidence type="ECO:0000256" key="2">
    <source>
        <dbReference type="ARBA" id="ARBA00008274"/>
    </source>
</evidence>
<gene>
    <name evidence="10" type="ORF">TCE0_060r19065</name>
</gene>
<evidence type="ECO:0000256" key="9">
    <source>
        <dbReference type="SAM" id="Phobius"/>
    </source>
</evidence>
<dbReference type="GO" id="GO:0006886">
    <property type="term" value="P:intracellular protein transport"/>
    <property type="evidence" value="ECO:0007669"/>
    <property type="project" value="InterPro"/>
</dbReference>
<organism evidence="10 11">
    <name type="scientific">Talaromyces pinophilus</name>
    <name type="common">Penicillium pinophilum</name>
    <dbReference type="NCBI Taxonomy" id="128442"/>
    <lineage>
        <taxon>Eukaryota</taxon>
        <taxon>Fungi</taxon>
        <taxon>Dikarya</taxon>
        <taxon>Ascomycota</taxon>
        <taxon>Pezizomycotina</taxon>
        <taxon>Eurotiomycetes</taxon>
        <taxon>Eurotiomycetidae</taxon>
        <taxon>Eurotiales</taxon>
        <taxon>Trichocomaceae</taxon>
        <taxon>Talaromyces</taxon>
        <taxon>Talaromyces sect. Talaromyces</taxon>
    </lineage>
</organism>
<comment type="similarity">
    <text evidence="2">Belongs to the SecE/SEC61-gamma family.</text>
</comment>
<dbReference type="PANTHER" id="PTHR12309">
    <property type="entry name" value="SEC61 GAMMA SUBUNIT"/>
    <property type="match status" value="1"/>
</dbReference>
<dbReference type="Proteomes" id="UP000053095">
    <property type="component" value="Unassembled WGS sequence"/>
</dbReference>
<evidence type="ECO:0000256" key="7">
    <source>
        <dbReference type="ARBA" id="ARBA00023010"/>
    </source>
</evidence>
<evidence type="ECO:0000256" key="5">
    <source>
        <dbReference type="ARBA" id="ARBA00022927"/>
    </source>
</evidence>
<evidence type="ECO:0000256" key="3">
    <source>
        <dbReference type="ARBA" id="ARBA00022448"/>
    </source>
</evidence>
<feature type="transmembrane region" description="Helical" evidence="9">
    <location>
        <begin position="104"/>
        <end position="126"/>
    </location>
</feature>
<proteinExistence type="inferred from homology"/>
<comment type="subcellular location">
    <subcellularLocation>
        <location evidence="1">Membrane</location>
    </subcellularLocation>
</comment>
<evidence type="ECO:0000256" key="6">
    <source>
        <dbReference type="ARBA" id="ARBA00022989"/>
    </source>
</evidence>
<dbReference type="GO" id="GO:0016020">
    <property type="term" value="C:membrane"/>
    <property type="evidence" value="ECO:0007669"/>
    <property type="project" value="UniProtKB-SubCell"/>
</dbReference>
<keyword evidence="8 9" id="KW-0472">Membrane</keyword>
<evidence type="ECO:0000313" key="10">
    <source>
        <dbReference type="EMBL" id="GAM43887.1"/>
    </source>
</evidence>
<keyword evidence="11" id="KW-1185">Reference proteome</keyword>
<dbReference type="InterPro" id="IPR023391">
    <property type="entry name" value="Prot_translocase_SecE_dom_sf"/>
</dbReference>
<dbReference type="Pfam" id="PF00584">
    <property type="entry name" value="SecE"/>
    <property type="match status" value="1"/>
</dbReference>
<accession>A0A6V8HPE2</accession>
<keyword evidence="6 9" id="KW-1133">Transmembrane helix</keyword>
<dbReference type="AlphaFoldDB" id="A0A6V8HPE2"/>
<comment type="caution">
    <text evidence="10">The sequence shown here is derived from an EMBL/GenBank/DDBJ whole genome shotgun (WGS) entry which is preliminary data.</text>
</comment>
<dbReference type="Gene3D" id="1.20.5.820">
    <property type="entry name" value="Preprotein translocase SecE subunit"/>
    <property type="match status" value="1"/>
</dbReference>
<dbReference type="EMBL" id="DF933856">
    <property type="protein sequence ID" value="GAM43887.1"/>
    <property type="molecule type" value="Genomic_DNA"/>
</dbReference>